<evidence type="ECO:0000313" key="1">
    <source>
        <dbReference type="EMBL" id="KAI3377109.1"/>
    </source>
</evidence>
<comment type="caution">
    <text evidence="1">The sequence shown here is derived from an EMBL/GenBank/DDBJ whole genome shotgun (WGS) entry which is preliminary data.</text>
</comment>
<reference evidence="1" key="1">
    <citation type="submission" date="2022-04" db="EMBL/GenBank/DDBJ databases">
        <title>Jade perch genome.</title>
        <authorList>
            <person name="Chao B."/>
        </authorList>
    </citation>
    <scope>NUCLEOTIDE SEQUENCE</scope>
    <source>
        <strain evidence="1">CB-2022</strain>
    </source>
</reference>
<name>A0ACB8XBI5_9TELE</name>
<protein>
    <submittedName>
        <fullName evidence="1">Uncharacterized protein</fullName>
    </submittedName>
</protein>
<keyword evidence="2" id="KW-1185">Reference proteome</keyword>
<accession>A0ACB8XBI5</accession>
<sequence>MIEAQPGSHIGKAGRAVTPPHNFLQHYFRNSTPLTQLRLLGRQDFPAKVKLILGFVLFPVMWDLVRINMSMSGELKSSRSRAASPLQLGQPQLWREGRGGESDKIFTAQMLLLLQPWPLFAPVHSCKSSLYCVACIRGLRSELDLDYDSYHEDYYDRVYDYQRVPASLSPLTLGPSLAKRSRSSSYSTGHRRSRDRTHSKSSRAHSTSSTTAKLGMEELQVIKKELTLIKTQIDGLLDSLDRMDTQRNDHKGSPLREDSPAGSPYALSASSPEHSLSSLSPPSSRHRIHRESLNLREPDDDHHTITAMAGSPSPLTTHVLNTAIGVPGSNMALTLYRQDPSTNAWTLITTGTTNDDGRCPGLITKQMFTSGVYKMHFETAQYWKSMGETSFYPYVEITFTINDPGQKYHVPLLLTRFSYSLARSGLGCSPLTVGSLCSALLGVD</sequence>
<dbReference type="Proteomes" id="UP000831701">
    <property type="component" value="Chromosome 1"/>
</dbReference>
<organism evidence="1 2">
    <name type="scientific">Scortum barcoo</name>
    <name type="common">barcoo grunter</name>
    <dbReference type="NCBI Taxonomy" id="214431"/>
    <lineage>
        <taxon>Eukaryota</taxon>
        <taxon>Metazoa</taxon>
        <taxon>Chordata</taxon>
        <taxon>Craniata</taxon>
        <taxon>Vertebrata</taxon>
        <taxon>Euteleostomi</taxon>
        <taxon>Actinopterygii</taxon>
        <taxon>Neopterygii</taxon>
        <taxon>Teleostei</taxon>
        <taxon>Neoteleostei</taxon>
        <taxon>Acanthomorphata</taxon>
        <taxon>Eupercaria</taxon>
        <taxon>Centrarchiformes</taxon>
        <taxon>Terapontoidei</taxon>
        <taxon>Terapontidae</taxon>
        <taxon>Scortum</taxon>
    </lineage>
</organism>
<proteinExistence type="predicted"/>
<dbReference type="EMBL" id="CM041531">
    <property type="protein sequence ID" value="KAI3377109.1"/>
    <property type="molecule type" value="Genomic_DNA"/>
</dbReference>
<evidence type="ECO:0000313" key="2">
    <source>
        <dbReference type="Proteomes" id="UP000831701"/>
    </source>
</evidence>
<gene>
    <name evidence="1" type="ORF">L3Q82_000308</name>
</gene>